<keyword evidence="7" id="KW-0808">Transferase</keyword>
<dbReference type="InterPro" id="IPR008271">
    <property type="entry name" value="Ser/Thr_kinase_AS"/>
</dbReference>
<keyword evidence="1 3" id="KW-0547">Nucleotide-binding</keyword>
<evidence type="ECO:0000256" key="1">
    <source>
        <dbReference type="ARBA" id="ARBA00022741"/>
    </source>
</evidence>
<proteinExistence type="inferred from homology"/>
<evidence type="ECO:0000256" key="4">
    <source>
        <dbReference type="RuleBase" id="RU000304"/>
    </source>
</evidence>
<dbReference type="InterPro" id="IPR017441">
    <property type="entry name" value="Protein_kinase_ATP_BS"/>
</dbReference>
<dbReference type="GeneID" id="107221913"/>
<dbReference type="Proteomes" id="UP000829291">
    <property type="component" value="Chromosome 5"/>
</dbReference>
<dbReference type="Pfam" id="PF00069">
    <property type="entry name" value="Pkinase"/>
    <property type="match status" value="1"/>
</dbReference>
<comment type="similarity">
    <text evidence="4">Belongs to the protein kinase superfamily.</text>
</comment>
<sequence>MQKCGVRELKIEWKNRLGIVTTKMPLFGKKDSSKKLKKDGKDERLPSVDEKYILKELLGTGAFSEVRLAESKEKPGQMFAVKIIDKKALKGKEDSLENEIKVLRRFSETVKPHSGGGPFKSDNSGETGWLTHPNIVQLLETFEDKHKVYLVMELVTGGELFDRIVEKGSYTEKDASGLIRQVLEAVDYMHEQGVVHRDLKPENLLYYSPDEDSKIMISDFGLSKMEDSGIMATACGTPGYVAPEVLAQKPYGKAVDVWSIGVISYILLCGYPPFYDENDANLFAQILRGEFEFDSPYWDDISDSAKDFIKKLMCVNVDERYTCKQALAHPWISGNAASNKNIHGPVGMSPCCLMVAASVSRDYGHPSDATASAQQWPSAAEGCPRFDRPFLQWKQFNAAAPRPIVRQSKYKSSSTTAQSSVRTVDKLQLKPMLEEVQQSNVVPALLVLATPVTPLSLNDSKIYHRSKRFKLLWCSTRSALSTLFPAKISHLRKHKKCKKS</sequence>
<reference evidence="7" key="1">
    <citation type="submission" date="2025-08" db="UniProtKB">
        <authorList>
            <consortium name="RefSeq"/>
        </authorList>
    </citation>
    <scope>IDENTIFICATION</scope>
    <source>
        <tissue evidence="7">Thorax and Abdomen</tissue>
    </source>
</reference>
<dbReference type="CDD" id="cd14083">
    <property type="entry name" value="STKc_CaMKI"/>
    <property type="match status" value="1"/>
</dbReference>
<protein>
    <submittedName>
        <fullName evidence="7">Calcium/calmodulin-dependent protein kinase type 1 isoform X1</fullName>
    </submittedName>
</protein>
<dbReference type="Gene3D" id="1.10.510.10">
    <property type="entry name" value="Transferase(Phosphotransferase) domain 1"/>
    <property type="match status" value="1"/>
</dbReference>
<dbReference type="InterPro" id="IPR011009">
    <property type="entry name" value="Kinase-like_dom_sf"/>
</dbReference>
<dbReference type="Gene3D" id="3.30.200.20">
    <property type="entry name" value="Phosphorylase Kinase, domain 1"/>
    <property type="match status" value="1"/>
</dbReference>
<gene>
    <name evidence="7" type="primary">LOC107221913</name>
</gene>
<dbReference type="PROSITE" id="PS00108">
    <property type="entry name" value="PROTEIN_KINASE_ST"/>
    <property type="match status" value="1"/>
</dbReference>
<dbReference type="RefSeq" id="XP_046596789.1">
    <property type="nucleotide sequence ID" value="XM_046740833.1"/>
</dbReference>
<keyword evidence="4" id="KW-0723">Serine/threonine-protein kinase</keyword>
<dbReference type="GO" id="GO:0016301">
    <property type="term" value="F:kinase activity"/>
    <property type="evidence" value="ECO:0007669"/>
    <property type="project" value="UniProtKB-KW"/>
</dbReference>
<keyword evidence="6" id="KW-1185">Reference proteome</keyword>
<dbReference type="InterPro" id="IPR000719">
    <property type="entry name" value="Prot_kinase_dom"/>
</dbReference>
<keyword evidence="7" id="KW-0418">Kinase</keyword>
<feature type="binding site" evidence="3">
    <location>
        <position position="82"/>
    </location>
    <ligand>
        <name>ATP</name>
        <dbReference type="ChEBI" id="CHEBI:30616"/>
    </ligand>
</feature>
<dbReference type="PROSITE" id="PS50011">
    <property type="entry name" value="PROTEIN_KINASE_DOM"/>
    <property type="match status" value="1"/>
</dbReference>
<name>A0ABM3G943_NEOLC</name>
<evidence type="ECO:0000259" key="5">
    <source>
        <dbReference type="PROSITE" id="PS50011"/>
    </source>
</evidence>
<accession>A0ABM3G943</accession>
<dbReference type="SMART" id="SM00220">
    <property type="entry name" value="S_TKc"/>
    <property type="match status" value="1"/>
</dbReference>
<evidence type="ECO:0000313" key="7">
    <source>
        <dbReference type="RefSeq" id="XP_046596789.1"/>
    </source>
</evidence>
<keyword evidence="2 3" id="KW-0067">ATP-binding</keyword>
<dbReference type="PROSITE" id="PS00107">
    <property type="entry name" value="PROTEIN_KINASE_ATP"/>
    <property type="match status" value="1"/>
</dbReference>
<feature type="domain" description="Protein kinase" evidence="5">
    <location>
        <begin position="52"/>
        <end position="332"/>
    </location>
</feature>
<evidence type="ECO:0000256" key="2">
    <source>
        <dbReference type="ARBA" id="ARBA00022840"/>
    </source>
</evidence>
<dbReference type="SUPFAM" id="SSF56112">
    <property type="entry name" value="Protein kinase-like (PK-like)"/>
    <property type="match status" value="1"/>
</dbReference>
<dbReference type="PANTHER" id="PTHR24347">
    <property type="entry name" value="SERINE/THREONINE-PROTEIN KINASE"/>
    <property type="match status" value="1"/>
</dbReference>
<evidence type="ECO:0000256" key="3">
    <source>
        <dbReference type="PROSITE-ProRule" id="PRU10141"/>
    </source>
</evidence>
<evidence type="ECO:0000313" key="6">
    <source>
        <dbReference type="Proteomes" id="UP000829291"/>
    </source>
</evidence>
<organism evidence="6 7">
    <name type="scientific">Neodiprion lecontei</name>
    <name type="common">Redheaded pine sawfly</name>
    <dbReference type="NCBI Taxonomy" id="441921"/>
    <lineage>
        <taxon>Eukaryota</taxon>
        <taxon>Metazoa</taxon>
        <taxon>Ecdysozoa</taxon>
        <taxon>Arthropoda</taxon>
        <taxon>Hexapoda</taxon>
        <taxon>Insecta</taxon>
        <taxon>Pterygota</taxon>
        <taxon>Neoptera</taxon>
        <taxon>Endopterygota</taxon>
        <taxon>Hymenoptera</taxon>
        <taxon>Tenthredinoidea</taxon>
        <taxon>Diprionidae</taxon>
        <taxon>Diprioninae</taxon>
        <taxon>Neodiprion</taxon>
    </lineage>
</organism>